<dbReference type="Pfam" id="PF05610">
    <property type="entry name" value="DUF779"/>
    <property type="match status" value="1"/>
</dbReference>
<gene>
    <name evidence="2" type="ORF">PU560_01580</name>
</gene>
<keyword evidence="3" id="KW-1185">Reference proteome</keyword>
<protein>
    <submittedName>
        <fullName evidence="2">DUF779 domain-containing protein</fullName>
    </submittedName>
</protein>
<dbReference type="InterPro" id="IPR008497">
    <property type="entry name" value="DUF779"/>
</dbReference>
<name>A0ABT5TSW7_9MICO</name>
<reference evidence="2" key="1">
    <citation type="submission" date="2023-02" db="EMBL/GenBank/DDBJ databases">
        <title>Georgenia sp.10Sc9-8, isolated from a soil sample collected from the Taklamakan desert.</title>
        <authorList>
            <person name="Liu S."/>
        </authorList>
    </citation>
    <scope>NUCLEOTIDE SEQUENCE</scope>
    <source>
        <strain evidence="2">10Sc9-8</strain>
    </source>
</reference>
<proteinExistence type="predicted"/>
<dbReference type="Proteomes" id="UP001165561">
    <property type="component" value="Unassembled WGS sequence"/>
</dbReference>
<evidence type="ECO:0000313" key="3">
    <source>
        <dbReference type="Proteomes" id="UP001165561"/>
    </source>
</evidence>
<dbReference type="EMBL" id="JARACI010000305">
    <property type="protein sequence ID" value="MDD9205155.1"/>
    <property type="molecule type" value="Genomic_DNA"/>
</dbReference>
<organism evidence="2 3">
    <name type="scientific">Georgenia halotolerans</name>
    <dbReference type="NCBI Taxonomy" id="3028317"/>
    <lineage>
        <taxon>Bacteria</taxon>
        <taxon>Bacillati</taxon>
        <taxon>Actinomycetota</taxon>
        <taxon>Actinomycetes</taxon>
        <taxon>Micrococcales</taxon>
        <taxon>Bogoriellaceae</taxon>
        <taxon>Georgenia</taxon>
    </lineage>
</organism>
<sequence>MAGLGGTGSTSSRPTDKGATWQHTQLILDVVPGRGAGFSLEGPEGVRFLTRSRVFSGTESASLVLGGELTGTDWEEGRRPPTPTRAQVVATAADACAL</sequence>
<comment type="caution">
    <text evidence="2">The sequence shown here is derived from an EMBL/GenBank/DDBJ whole genome shotgun (WGS) entry which is preliminary data.</text>
</comment>
<evidence type="ECO:0000256" key="1">
    <source>
        <dbReference type="SAM" id="MobiDB-lite"/>
    </source>
</evidence>
<feature type="region of interest" description="Disordered" evidence="1">
    <location>
        <begin position="1"/>
        <end position="21"/>
    </location>
</feature>
<evidence type="ECO:0000313" key="2">
    <source>
        <dbReference type="EMBL" id="MDD9205155.1"/>
    </source>
</evidence>
<accession>A0ABT5TSW7</accession>